<dbReference type="Pfam" id="PF03621">
    <property type="entry name" value="MbtH"/>
    <property type="match status" value="1"/>
</dbReference>
<dbReference type="RefSeq" id="WP_209647170.1">
    <property type="nucleotide sequence ID" value="NZ_JAGINW010000001.1"/>
</dbReference>
<reference evidence="2 3" key="1">
    <citation type="submission" date="2021-03" db="EMBL/GenBank/DDBJ databases">
        <title>Sequencing the genomes of 1000 actinobacteria strains.</title>
        <authorList>
            <person name="Klenk H.-P."/>
        </authorList>
    </citation>
    <scope>NUCLEOTIDE SEQUENCE [LARGE SCALE GENOMIC DNA]</scope>
    <source>
        <strain evidence="2 3">DSM 46670</strain>
    </source>
</reference>
<name>A0ABS4U1Q1_9PSEU</name>
<dbReference type="SMART" id="SM00923">
    <property type="entry name" value="MbtH"/>
    <property type="match status" value="1"/>
</dbReference>
<proteinExistence type="predicted"/>
<keyword evidence="3" id="KW-1185">Reference proteome</keyword>
<evidence type="ECO:0000259" key="1">
    <source>
        <dbReference type="SMART" id="SM00923"/>
    </source>
</evidence>
<organism evidence="2 3">
    <name type="scientific">Kibdelosporangium banguiense</name>
    <dbReference type="NCBI Taxonomy" id="1365924"/>
    <lineage>
        <taxon>Bacteria</taxon>
        <taxon>Bacillati</taxon>
        <taxon>Actinomycetota</taxon>
        <taxon>Actinomycetes</taxon>
        <taxon>Pseudonocardiales</taxon>
        <taxon>Pseudonocardiaceae</taxon>
        <taxon>Kibdelosporangium</taxon>
    </lineage>
</organism>
<dbReference type="EMBL" id="JAGINW010000001">
    <property type="protein sequence ID" value="MBP2330577.1"/>
    <property type="molecule type" value="Genomic_DNA"/>
</dbReference>
<dbReference type="InterPro" id="IPR038020">
    <property type="entry name" value="MbtH-like_sf"/>
</dbReference>
<protein>
    <submittedName>
        <fullName evidence="2">Uncharacterized protein YbdZ (MbtH family)</fullName>
    </submittedName>
</protein>
<dbReference type="SUPFAM" id="SSF160582">
    <property type="entry name" value="MbtH-like"/>
    <property type="match status" value="1"/>
</dbReference>
<evidence type="ECO:0000313" key="2">
    <source>
        <dbReference type="EMBL" id="MBP2330577.1"/>
    </source>
</evidence>
<sequence>MKPAATPAFYRVVVNHEGCYCIWPNDIALPTGWRPIGFSSTAEVALNQVGELWHQRISQPGADNGDR</sequence>
<dbReference type="InterPro" id="IPR005153">
    <property type="entry name" value="MbtH-like_dom"/>
</dbReference>
<evidence type="ECO:0000313" key="3">
    <source>
        <dbReference type="Proteomes" id="UP001519332"/>
    </source>
</evidence>
<dbReference type="Gene3D" id="3.90.820.10">
    <property type="entry name" value="Structural Genomics, Unknown Function 30-nov-00 1gh9 Mol_id"/>
    <property type="match status" value="1"/>
</dbReference>
<accession>A0ABS4U1Q1</accession>
<gene>
    <name evidence="2" type="ORF">JOF56_010962</name>
</gene>
<dbReference type="Proteomes" id="UP001519332">
    <property type="component" value="Unassembled WGS sequence"/>
</dbReference>
<comment type="caution">
    <text evidence="2">The sequence shown here is derived from an EMBL/GenBank/DDBJ whole genome shotgun (WGS) entry which is preliminary data.</text>
</comment>
<feature type="domain" description="MbtH-like" evidence="1">
    <location>
        <begin position="1"/>
        <end position="51"/>
    </location>
</feature>